<evidence type="ECO:0000256" key="1">
    <source>
        <dbReference type="ARBA" id="ARBA00004651"/>
    </source>
</evidence>
<dbReference type="InterPro" id="IPR018584">
    <property type="entry name" value="GT87"/>
</dbReference>
<dbReference type="Proteomes" id="UP001499882">
    <property type="component" value="Unassembled WGS sequence"/>
</dbReference>
<comment type="similarity">
    <text evidence="7">Belongs to the glycosyltransferase 87 family.</text>
</comment>
<feature type="transmembrane region" description="Helical" evidence="8">
    <location>
        <begin position="123"/>
        <end position="148"/>
    </location>
</feature>
<dbReference type="EMBL" id="BAABKN010000015">
    <property type="protein sequence ID" value="GAA4740879.1"/>
    <property type="molecule type" value="Genomic_DNA"/>
</dbReference>
<reference evidence="10" key="1">
    <citation type="journal article" date="2019" name="Int. J. Syst. Evol. Microbiol.">
        <title>The Global Catalogue of Microorganisms (GCM) 10K type strain sequencing project: providing services to taxonomists for standard genome sequencing and annotation.</title>
        <authorList>
            <consortium name="The Broad Institute Genomics Platform"/>
            <consortium name="The Broad Institute Genome Sequencing Center for Infectious Disease"/>
            <person name="Wu L."/>
            <person name="Ma J."/>
        </authorList>
    </citation>
    <scope>NUCLEOTIDE SEQUENCE [LARGE SCALE GENOMIC DNA]</scope>
    <source>
        <strain evidence="10">JCM 18532</strain>
    </source>
</reference>
<accession>A0ABP8YXK0</accession>
<dbReference type="Pfam" id="PF09594">
    <property type="entry name" value="GT87"/>
    <property type="match status" value="1"/>
</dbReference>
<keyword evidence="6 8" id="KW-0472">Membrane</keyword>
<sequence length="387" mass="41786">MGTREVDVLDARRTQVPARILVLAGLSLLVWLVVMVQLVHPDLMDVRVYRAEGRALLDGLDPYGPLDGVHGVNTYPPFAALVFVPAALAPVGFVEVASVVVNLMLFVVVCWQSVRLAGGRTSVATVGVLAAVALWSEPVTTSLLYGQINLALLALVLWDVNLPADSRWRGLGIGLAAGIKVTPGLLIVYLLLTGRIRAALTATGTVLVTIGVTALVNADATWAYWTHHLFDFSRMGRLENAANQSVRGWLVRAHHSRDTPPAEMLLVLAVLVVGLTVAVLAYRRLGDAWGLPAAALTGLLVSPISWSHHWVWCVPVLALLWCQARAWAIPALFVFWTYVVWLVPHGHAVELDLNRLQVALSGAYAVFAIGFLTLTAVRSRTHTGSPT</sequence>
<evidence type="ECO:0008006" key="11">
    <source>
        <dbReference type="Google" id="ProtNLM"/>
    </source>
</evidence>
<evidence type="ECO:0000313" key="10">
    <source>
        <dbReference type="Proteomes" id="UP001499882"/>
    </source>
</evidence>
<keyword evidence="3" id="KW-0808">Transferase</keyword>
<evidence type="ECO:0000256" key="6">
    <source>
        <dbReference type="ARBA" id="ARBA00023136"/>
    </source>
</evidence>
<evidence type="ECO:0000256" key="8">
    <source>
        <dbReference type="SAM" id="Phobius"/>
    </source>
</evidence>
<evidence type="ECO:0000313" key="9">
    <source>
        <dbReference type="EMBL" id="GAA4740879.1"/>
    </source>
</evidence>
<keyword evidence="5 8" id="KW-1133">Transmembrane helix</keyword>
<feature type="transmembrane region" description="Helical" evidence="8">
    <location>
        <begin position="356"/>
        <end position="377"/>
    </location>
</feature>
<comment type="caution">
    <text evidence="9">The sequence shown here is derived from an EMBL/GenBank/DDBJ whole genome shotgun (WGS) entry which is preliminary data.</text>
</comment>
<evidence type="ECO:0000256" key="4">
    <source>
        <dbReference type="ARBA" id="ARBA00022692"/>
    </source>
</evidence>
<keyword evidence="4 8" id="KW-0812">Transmembrane</keyword>
<dbReference type="RefSeq" id="WP_345527288.1">
    <property type="nucleotide sequence ID" value="NZ_BAABKN010000015.1"/>
</dbReference>
<evidence type="ECO:0000256" key="2">
    <source>
        <dbReference type="ARBA" id="ARBA00022475"/>
    </source>
</evidence>
<organism evidence="9 10">
    <name type="scientific">Nocardioides endophyticus</name>
    <dbReference type="NCBI Taxonomy" id="1353775"/>
    <lineage>
        <taxon>Bacteria</taxon>
        <taxon>Bacillati</taxon>
        <taxon>Actinomycetota</taxon>
        <taxon>Actinomycetes</taxon>
        <taxon>Propionibacteriales</taxon>
        <taxon>Nocardioidaceae</taxon>
        <taxon>Nocardioides</taxon>
    </lineage>
</organism>
<feature type="transmembrane region" description="Helical" evidence="8">
    <location>
        <begin position="78"/>
        <end position="111"/>
    </location>
</feature>
<feature type="transmembrane region" description="Helical" evidence="8">
    <location>
        <begin position="20"/>
        <end position="40"/>
    </location>
</feature>
<evidence type="ECO:0000256" key="5">
    <source>
        <dbReference type="ARBA" id="ARBA00022989"/>
    </source>
</evidence>
<gene>
    <name evidence="9" type="ORF">GCM10023350_26740</name>
</gene>
<feature type="transmembrane region" description="Helical" evidence="8">
    <location>
        <begin position="289"/>
        <end position="306"/>
    </location>
</feature>
<evidence type="ECO:0000256" key="7">
    <source>
        <dbReference type="ARBA" id="ARBA00024033"/>
    </source>
</evidence>
<keyword evidence="2" id="KW-1003">Cell membrane</keyword>
<feature type="transmembrane region" description="Helical" evidence="8">
    <location>
        <begin position="264"/>
        <end position="282"/>
    </location>
</feature>
<feature type="transmembrane region" description="Helical" evidence="8">
    <location>
        <begin position="326"/>
        <end position="344"/>
    </location>
</feature>
<protein>
    <recommendedName>
        <fullName evidence="11">DUF2029 domain-containing protein</fullName>
    </recommendedName>
</protein>
<keyword evidence="10" id="KW-1185">Reference proteome</keyword>
<feature type="transmembrane region" description="Helical" evidence="8">
    <location>
        <begin position="204"/>
        <end position="225"/>
    </location>
</feature>
<feature type="transmembrane region" description="Helical" evidence="8">
    <location>
        <begin position="168"/>
        <end position="192"/>
    </location>
</feature>
<proteinExistence type="inferred from homology"/>
<comment type="subcellular location">
    <subcellularLocation>
        <location evidence="1">Cell membrane</location>
        <topology evidence="1">Multi-pass membrane protein</topology>
    </subcellularLocation>
</comment>
<name>A0ABP8YXK0_9ACTN</name>
<evidence type="ECO:0000256" key="3">
    <source>
        <dbReference type="ARBA" id="ARBA00022679"/>
    </source>
</evidence>